<reference evidence="4 5" key="1">
    <citation type="submission" date="2022-05" db="EMBL/GenBank/DDBJ databases">
        <authorList>
            <person name="Park J.-S."/>
        </authorList>
    </citation>
    <scope>NUCLEOTIDE SEQUENCE [LARGE SCALE GENOMIC DNA]</scope>
    <source>
        <strain evidence="4 5">2012CJ34-2</strain>
    </source>
</reference>
<keyword evidence="5" id="KW-1185">Reference proteome</keyword>
<comment type="caution">
    <text evidence="4">The sequence shown here is derived from an EMBL/GenBank/DDBJ whole genome shotgun (WGS) entry which is preliminary data.</text>
</comment>
<evidence type="ECO:0000256" key="1">
    <source>
        <dbReference type="ARBA" id="ARBA00023186"/>
    </source>
</evidence>
<dbReference type="EMBL" id="JAMFLX010000030">
    <property type="protein sequence ID" value="MCL6271667.1"/>
    <property type="molecule type" value="Genomic_DNA"/>
</dbReference>
<evidence type="ECO:0000256" key="3">
    <source>
        <dbReference type="SAM" id="MobiDB-lite"/>
    </source>
</evidence>
<name>A0ABT0PJV8_9GAMM</name>
<proteinExistence type="predicted"/>
<dbReference type="SUPFAM" id="SSF46565">
    <property type="entry name" value="Chaperone J-domain"/>
    <property type="match status" value="1"/>
</dbReference>
<feature type="region of interest" description="Disordered" evidence="3">
    <location>
        <begin position="1"/>
        <end position="28"/>
    </location>
</feature>
<sequence length="259" mass="30948">MSISSMVGAEHGNIAGEEAQQESNWQYSHQQRDWEEFERERQANFERIWGERNQEFDRRWEEYHRESGRRRGGEQQREPERPWKEIWEETLREHAREREETLREHAREREARFAQMKAEQEASYERARRNLEDLQEQLRRMKAEIYAGPIRSHIDKYNQLLIFSGGLDNFFLRQLPTLSTIKSFRRQLNIRTHPDKNDGKTEDLFKNINIHLDVIKANIEQAAENKVTLPENLGFTNIGDLLNELRPLPRGTLMITAPP</sequence>
<keyword evidence="2" id="KW-0175">Coiled coil</keyword>
<organism evidence="4 5">
    <name type="scientific">Parendozoicomonas callyspongiae</name>
    <dbReference type="NCBI Taxonomy" id="2942213"/>
    <lineage>
        <taxon>Bacteria</taxon>
        <taxon>Pseudomonadati</taxon>
        <taxon>Pseudomonadota</taxon>
        <taxon>Gammaproteobacteria</taxon>
        <taxon>Oceanospirillales</taxon>
        <taxon>Endozoicomonadaceae</taxon>
        <taxon>Parendozoicomonas</taxon>
    </lineage>
</organism>
<dbReference type="RefSeq" id="WP_249701304.1">
    <property type="nucleotide sequence ID" value="NZ_JAMFLX010000030.1"/>
</dbReference>
<protein>
    <recommendedName>
        <fullName evidence="6">J domain-containing protein</fullName>
    </recommendedName>
</protein>
<dbReference type="InterPro" id="IPR036869">
    <property type="entry name" value="J_dom_sf"/>
</dbReference>
<evidence type="ECO:0000313" key="4">
    <source>
        <dbReference type="EMBL" id="MCL6271667.1"/>
    </source>
</evidence>
<dbReference type="Proteomes" id="UP001203338">
    <property type="component" value="Unassembled WGS sequence"/>
</dbReference>
<feature type="coiled-coil region" evidence="2">
    <location>
        <begin position="84"/>
        <end position="144"/>
    </location>
</feature>
<keyword evidence="1" id="KW-0143">Chaperone</keyword>
<accession>A0ABT0PJV8</accession>
<gene>
    <name evidence="4" type="ORF">M3P05_17250</name>
</gene>
<evidence type="ECO:0000313" key="5">
    <source>
        <dbReference type="Proteomes" id="UP001203338"/>
    </source>
</evidence>
<evidence type="ECO:0008006" key="6">
    <source>
        <dbReference type="Google" id="ProtNLM"/>
    </source>
</evidence>
<evidence type="ECO:0000256" key="2">
    <source>
        <dbReference type="SAM" id="Coils"/>
    </source>
</evidence>